<reference evidence="3" key="2">
    <citation type="submission" date="2015-11" db="EMBL/GenBank/DDBJ databases">
        <authorList>
            <person name="Zhang Y."/>
            <person name="Guo Z."/>
        </authorList>
    </citation>
    <scope>NUCLEOTIDE SEQUENCE</scope>
</reference>
<dbReference type="GO" id="GO:0008289">
    <property type="term" value="F:lipid binding"/>
    <property type="evidence" value="ECO:0007669"/>
    <property type="project" value="UniProtKB-KW"/>
</dbReference>
<dbReference type="Proteomes" id="UP000017246">
    <property type="component" value="Unassembled WGS sequence"/>
</dbReference>
<dbReference type="Gene3D" id="2.40.128.20">
    <property type="match status" value="1"/>
</dbReference>
<dbReference type="AlphaFoldDB" id="A0A068XXM0"/>
<dbReference type="PRINTS" id="PR00178">
    <property type="entry name" value="FATTYACIDBP"/>
</dbReference>
<feature type="compositionally biased region" description="Low complexity" evidence="2">
    <location>
        <begin position="156"/>
        <end position="166"/>
    </location>
</feature>
<proteinExistence type="evidence at transcript level"/>
<sequence>MDEFLGSWKLEFNEGLNEILTRLGAGYITRKTLNVSKPVLTFAREHGPGDPEVGEWYSLKTFSTLKSSTIVFRIGYTFDENTTDGRTVRTVFTVDGQVLKQEQKGTKTAYITYTREGDLLKTVIKVEDLTCFRNYRRVVQPLPALETTPSMSTAKSTEQPTSPTSTEELDNTNSTK</sequence>
<dbReference type="SMR" id="A0A068XXM0"/>
<evidence type="ECO:0000256" key="2">
    <source>
        <dbReference type="SAM" id="MobiDB-lite"/>
    </source>
</evidence>
<dbReference type="InterPro" id="IPR012674">
    <property type="entry name" value="Calycin"/>
</dbReference>
<keyword evidence="5" id="KW-1185">Reference proteome</keyword>
<dbReference type="SUPFAM" id="SSF50814">
    <property type="entry name" value="Lipocalins"/>
    <property type="match status" value="1"/>
</dbReference>
<dbReference type="EMBL" id="LN902847">
    <property type="protein sequence ID" value="CDS36944.1"/>
    <property type="molecule type" value="Genomic_DNA"/>
</dbReference>
<organism evidence="3 5">
    <name type="scientific">Echinococcus multilocularis</name>
    <name type="common">Fox tapeworm</name>
    <dbReference type="NCBI Taxonomy" id="6211"/>
    <lineage>
        <taxon>Eukaryota</taxon>
        <taxon>Metazoa</taxon>
        <taxon>Spiralia</taxon>
        <taxon>Lophotrochozoa</taxon>
        <taxon>Platyhelminthes</taxon>
        <taxon>Cestoda</taxon>
        <taxon>Eucestoda</taxon>
        <taxon>Cyclophyllidea</taxon>
        <taxon>Taeniidae</taxon>
        <taxon>Echinococcus</taxon>
    </lineage>
</organism>
<evidence type="ECO:0000313" key="3">
    <source>
        <dbReference type="EMBL" id="CDS36944.1"/>
    </source>
</evidence>
<name>A0A068XXM0_ECHMU</name>
<dbReference type="OMA" id="PVWETDN"/>
<comment type="similarity">
    <text evidence="1">Belongs to the calycin superfamily. Fatty-acid binding protein (FABP) family.</text>
</comment>
<gene>
    <name evidence="3" type="ORF">EmuJ_000417200</name>
</gene>
<dbReference type="PANTHER" id="PTHR11955">
    <property type="entry name" value="FATTY ACID BINDING PROTEIN"/>
    <property type="match status" value="1"/>
</dbReference>
<dbReference type="eggNOG" id="KOG4015">
    <property type="taxonomic scope" value="Eukaryota"/>
</dbReference>
<reference evidence="4" key="3">
    <citation type="journal article" date="2020" name="Parasitol. Res.">
        <title>Fatty acid-binding proteins in Echinococcus spp.: the family has grown.</title>
        <authorList>
            <person name="Porfido J.L."/>
            <person name="Herz M."/>
            <person name="Kiss F."/>
            <person name="Kamenetzky L."/>
            <person name="Brehm K."/>
            <person name="Rosenzvit M.C."/>
            <person name="Corsico B."/>
            <person name="Franchini G.R."/>
        </authorList>
    </citation>
    <scope>NUCLEOTIDE SEQUENCE</scope>
</reference>
<evidence type="ECO:0000313" key="4">
    <source>
        <dbReference type="EMBL" id="QIR83323.1"/>
    </source>
</evidence>
<evidence type="ECO:0000256" key="1">
    <source>
        <dbReference type="ARBA" id="ARBA00008390"/>
    </source>
</evidence>
<evidence type="ECO:0000313" key="5">
    <source>
        <dbReference type="Proteomes" id="UP000017246"/>
    </source>
</evidence>
<dbReference type="STRING" id="6211.A0A068XXM0"/>
<dbReference type="CDD" id="cd00742">
    <property type="entry name" value="FABP"/>
    <property type="match status" value="1"/>
</dbReference>
<reference evidence="3" key="1">
    <citation type="journal article" date="2013" name="Nature">
        <title>The genomes of four tapeworm species reveal adaptations to parasitism.</title>
        <authorList>
            <person name="Tsai I.J."/>
            <person name="Zarowiecki M."/>
            <person name="Holroyd N."/>
            <person name="Garciarrubio A."/>
            <person name="Sanchez-Flores A."/>
            <person name="Brooks K.L."/>
            <person name="Tracey A."/>
            <person name="Bobes R.J."/>
            <person name="Fragoso G."/>
            <person name="Sciutto E."/>
            <person name="Aslett M."/>
            <person name="Beasley H."/>
            <person name="Bennett H.M."/>
            <person name="Cai J."/>
            <person name="Camicia F."/>
            <person name="Clark R."/>
            <person name="Cucher M."/>
            <person name="De Silva N."/>
            <person name="Day T.A."/>
            <person name="Deplazes P."/>
            <person name="Estrada K."/>
            <person name="Fernandez C."/>
            <person name="Holland P.W."/>
            <person name="Hou J."/>
            <person name="Hu S."/>
            <person name="Huckvale T."/>
            <person name="Hung S.S."/>
            <person name="Kamenetzky L."/>
            <person name="Keane J.A."/>
            <person name="Kiss F."/>
            <person name="Koziol U."/>
            <person name="Lambert O."/>
            <person name="Liu K."/>
            <person name="Luo X."/>
            <person name="Luo Y."/>
            <person name="Macchiaroli N."/>
            <person name="Nichol S."/>
            <person name="Paps J."/>
            <person name="Parkinson J."/>
            <person name="Pouchkina-Stantcheva N."/>
            <person name="Riddiford N."/>
            <person name="Rosenzvit M."/>
            <person name="Salinas G."/>
            <person name="Wasmuth J.D."/>
            <person name="Zamanian M."/>
            <person name="Zheng Y."/>
            <person name="Cai X."/>
            <person name="Soberon X."/>
            <person name="Olson P.D."/>
            <person name="Laclette J.P."/>
            <person name="Brehm K."/>
            <person name="Berriman M."/>
            <person name="Garciarrubio A."/>
            <person name="Bobes R.J."/>
            <person name="Fragoso G."/>
            <person name="Sanchez-Flores A."/>
            <person name="Estrada K."/>
            <person name="Cevallos M.A."/>
            <person name="Morett E."/>
            <person name="Gonzalez V."/>
            <person name="Portillo T."/>
            <person name="Ochoa-Leyva A."/>
            <person name="Jose M.V."/>
            <person name="Sciutto E."/>
            <person name="Landa A."/>
            <person name="Jimenez L."/>
            <person name="Valdes V."/>
            <person name="Carrero J.C."/>
            <person name="Larralde C."/>
            <person name="Morales-Montor J."/>
            <person name="Limon-Lason J."/>
            <person name="Soberon X."/>
            <person name="Laclette J.P."/>
        </authorList>
    </citation>
    <scope>NUCLEOTIDE SEQUENCE [LARGE SCALE GENOMIC DNA]</scope>
</reference>
<dbReference type="InterPro" id="IPR031259">
    <property type="entry name" value="ILBP"/>
</dbReference>
<dbReference type="InterPro" id="IPR000463">
    <property type="entry name" value="Fatty_acid-bd"/>
</dbReference>
<dbReference type="EMBL" id="MN809111">
    <property type="protein sequence ID" value="QIR83323.1"/>
    <property type="molecule type" value="mRNA"/>
</dbReference>
<feature type="region of interest" description="Disordered" evidence="2">
    <location>
        <begin position="146"/>
        <end position="176"/>
    </location>
</feature>
<dbReference type="OrthoDB" id="412780at2759"/>
<protein>
    <submittedName>
        <fullName evidence="4">FABP4</fullName>
    </submittedName>
    <submittedName>
        <fullName evidence="3">Fatty acid binding protein FABP2</fullName>
    </submittedName>
</protein>
<accession>A0A068XXM0</accession>